<dbReference type="InterPro" id="IPR001138">
    <property type="entry name" value="Zn2Cys6_DnaBD"/>
</dbReference>
<reference evidence="5" key="1">
    <citation type="submission" date="2014-09" db="EMBL/GenBank/DDBJ databases">
        <title>Draft genome sequence of an oleaginous Mucoromycotina fungus Mucor ambiguus NBRC6742.</title>
        <authorList>
            <person name="Takeda I."/>
            <person name="Yamane N."/>
            <person name="Morita T."/>
            <person name="Tamano K."/>
            <person name="Machida M."/>
            <person name="Baker S."/>
            <person name="Koike H."/>
        </authorList>
    </citation>
    <scope>NUCLEOTIDE SEQUENCE</scope>
    <source>
        <strain evidence="5">NBRC 6742</strain>
    </source>
</reference>
<evidence type="ECO:0000313" key="5">
    <source>
        <dbReference type="EMBL" id="GAN02534.1"/>
    </source>
</evidence>
<protein>
    <recommendedName>
        <fullName evidence="4">Zn(2)-C6 fungal-type domain-containing protein</fullName>
    </recommendedName>
</protein>
<accession>A0A0C9M6S5</accession>
<proteinExistence type="predicted"/>
<dbReference type="GO" id="GO:0008270">
    <property type="term" value="F:zinc ion binding"/>
    <property type="evidence" value="ECO:0007669"/>
    <property type="project" value="InterPro"/>
</dbReference>
<dbReference type="PANTHER" id="PTHR47659:SF4">
    <property type="entry name" value="ZN(II)2CYS6 TRANSCRIPTION FACTOR (EUROFUNG)"/>
    <property type="match status" value="1"/>
</dbReference>
<evidence type="ECO:0000259" key="4">
    <source>
        <dbReference type="PROSITE" id="PS50048"/>
    </source>
</evidence>
<dbReference type="AlphaFoldDB" id="A0A0C9M6S5"/>
<dbReference type="PROSITE" id="PS00463">
    <property type="entry name" value="ZN2_CY6_FUNGAL_1"/>
    <property type="match status" value="1"/>
</dbReference>
<evidence type="ECO:0000256" key="3">
    <source>
        <dbReference type="SAM" id="MobiDB-lite"/>
    </source>
</evidence>
<dbReference type="OrthoDB" id="1555531at2759"/>
<dbReference type="SUPFAM" id="SSF57701">
    <property type="entry name" value="Zn2/Cys6 DNA-binding domain"/>
    <property type="match status" value="1"/>
</dbReference>
<dbReference type="InterPro" id="IPR050335">
    <property type="entry name" value="ERT1_acuK_gluconeogen_tf"/>
</dbReference>
<dbReference type="GO" id="GO:0000981">
    <property type="term" value="F:DNA-binding transcription factor activity, RNA polymerase II-specific"/>
    <property type="evidence" value="ECO:0007669"/>
    <property type="project" value="InterPro"/>
</dbReference>
<feature type="domain" description="Zn(2)-C6 fungal-type" evidence="4">
    <location>
        <begin position="53"/>
        <end position="84"/>
    </location>
</feature>
<dbReference type="PROSITE" id="PS50048">
    <property type="entry name" value="ZN2_CY6_FUNGAL_2"/>
    <property type="match status" value="1"/>
</dbReference>
<evidence type="ECO:0000256" key="1">
    <source>
        <dbReference type="ARBA" id="ARBA00022723"/>
    </source>
</evidence>
<keyword evidence="1" id="KW-0479">Metal-binding</keyword>
<dbReference type="Proteomes" id="UP000053815">
    <property type="component" value="Unassembled WGS sequence"/>
</dbReference>
<dbReference type="PANTHER" id="PTHR47659">
    <property type="entry name" value="ZN(II)2CYS6 TRANSCRIPTION FACTOR (EUROFUNG)-RELATED"/>
    <property type="match status" value="1"/>
</dbReference>
<evidence type="ECO:0000256" key="2">
    <source>
        <dbReference type="ARBA" id="ARBA00023242"/>
    </source>
</evidence>
<feature type="region of interest" description="Disordered" evidence="3">
    <location>
        <begin position="341"/>
        <end position="394"/>
    </location>
</feature>
<dbReference type="CDD" id="cd00067">
    <property type="entry name" value="GAL4"/>
    <property type="match status" value="1"/>
</dbReference>
<keyword evidence="2" id="KW-0539">Nucleus</keyword>
<organism evidence="5">
    <name type="scientific">Mucor ambiguus</name>
    <dbReference type="NCBI Taxonomy" id="91626"/>
    <lineage>
        <taxon>Eukaryota</taxon>
        <taxon>Fungi</taxon>
        <taxon>Fungi incertae sedis</taxon>
        <taxon>Mucoromycota</taxon>
        <taxon>Mucoromycotina</taxon>
        <taxon>Mucoromycetes</taxon>
        <taxon>Mucorales</taxon>
        <taxon>Mucorineae</taxon>
        <taxon>Mucoraceae</taxon>
        <taxon>Mucor</taxon>
    </lineage>
</organism>
<feature type="compositionally biased region" description="Polar residues" evidence="3">
    <location>
        <begin position="373"/>
        <end position="394"/>
    </location>
</feature>
<dbReference type="EMBL" id="DF836312">
    <property type="protein sequence ID" value="GAN02534.1"/>
    <property type="molecule type" value="Genomic_DNA"/>
</dbReference>
<gene>
    <name evidence="5" type="ORF">MAM1_0023c01978</name>
</gene>
<evidence type="ECO:0000313" key="6">
    <source>
        <dbReference type="Proteomes" id="UP000053815"/>
    </source>
</evidence>
<dbReference type="InterPro" id="IPR036864">
    <property type="entry name" value="Zn2-C6_fun-type_DNA-bd_sf"/>
</dbReference>
<name>A0A0C9M6S5_9FUNG</name>
<feature type="region of interest" description="Disordered" evidence="3">
    <location>
        <begin position="23"/>
        <end position="45"/>
    </location>
</feature>
<sequence>MMNYHNIASHTGPVPLPSLMYVDCPPPQQQQQQQDMHHPQTKKRPNKVHVSAACINCKKAHLACDVSRPCNRCVTTDKADTCRDIQHKKRGRPKMMRDANNNKIRPVTSTATTPATVTQSINNNRMMSGSNVDVFPMLPAATSNDMMTVFLSMDLCCARVSDKSLEYLELYPQEFGHRSLYDFLVPGENQSSLSKLHRCLLDNAVQHQQSRLPPDLLRSSSEKFFSSSLDGLLNIANGSLTLKQRLKFRRGRGDSSADYEEMNCRFYLGGAFGADLFDASTFDQLYIVCIASPIVRAININDVIHLPPLMMNSNNDSCSTVSSPVSPPHVTATTTTLASNILASSPSPPSEQSKPDNENELDDDMHDGGDGNNSGCSTPTATVSHSNSSRHTQNSSNIIQLPLLSSNHQQQQQPIFDNDNSKSVLDRFRYNTKTPTQQFIHPNELYYLQTTSSRLSSEAIAHTAYPYLSKTPASAAAVGSGPLANYNNQFKK</sequence>
<keyword evidence="6" id="KW-1185">Reference proteome</keyword>